<dbReference type="InterPro" id="IPR004332">
    <property type="entry name" value="Transposase_MuDR"/>
</dbReference>
<proteinExistence type="predicted"/>
<evidence type="ECO:0000313" key="4">
    <source>
        <dbReference type="Proteomes" id="UP001168877"/>
    </source>
</evidence>
<feature type="compositionally biased region" description="Basic residues" evidence="1">
    <location>
        <begin position="404"/>
        <end position="414"/>
    </location>
</feature>
<feature type="region of interest" description="Disordered" evidence="1">
    <location>
        <begin position="399"/>
        <end position="418"/>
    </location>
</feature>
<accession>A0AA39S4D6</accession>
<comment type="caution">
    <text evidence="3">The sequence shown here is derived from an EMBL/GenBank/DDBJ whole genome shotgun (WGS) entry which is preliminary data.</text>
</comment>
<evidence type="ECO:0000259" key="2">
    <source>
        <dbReference type="Pfam" id="PF03108"/>
    </source>
</evidence>
<reference evidence="3" key="1">
    <citation type="journal article" date="2022" name="Plant J.">
        <title>Strategies of tolerance reflected in two North American maple genomes.</title>
        <authorList>
            <person name="McEvoy S.L."/>
            <person name="Sezen U.U."/>
            <person name="Trouern-Trend A."/>
            <person name="McMahon S.M."/>
            <person name="Schaberg P.G."/>
            <person name="Yang J."/>
            <person name="Wegrzyn J.L."/>
            <person name="Swenson N.G."/>
        </authorList>
    </citation>
    <scope>NUCLEOTIDE SEQUENCE</scope>
    <source>
        <strain evidence="3">NS2018</strain>
    </source>
</reference>
<reference evidence="3" key="2">
    <citation type="submission" date="2023-06" db="EMBL/GenBank/DDBJ databases">
        <authorList>
            <person name="Swenson N.G."/>
            <person name="Wegrzyn J.L."/>
            <person name="Mcevoy S.L."/>
        </authorList>
    </citation>
    <scope>NUCLEOTIDE SEQUENCE</scope>
    <source>
        <strain evidence="3">NS2018</strain>
        <tissue evidence="3">Leaf</tissue>
    </source>
</reference>
<gene>
    <name evidence="3" type="ORF">LWI29_022111</name>
</gene>
<sequence length="476" mass="53775">MKRDNDIDFVFSDDSSIKEIYVDMEKRVDRGGGGGGGGDGHVHKLPPSFFKYDNVGCYITDFDTEDEKPNEHDCLSSPDDTFVRVEQGAGVEDGIGGTKNCGGTREVTFGCPSHDHFPVAPSCWILPCACQYSFITTPAASNSQKGPLFVGQVFQDKHKLKSELGLYAMQERFDIRVRRSTKYRFEVSCKDINCQFTIGAVRKEHCMFWHVKKFIRTHTCEGDVYRGQFLAVSANVIGQLYAPKLSNSANICPKDIMRDTREKHGVELLYTKVWMARQHARSTVYGKTNESYQFLLGYFHMLAEANPGTVTAIETDEQNRFLYAFLSFRQSLQGFQSIIRPVVAIDAVRHTRVPKERLCSDYFTIQWLRTTYAPSIHLIPHPSNWVLLEHVSSCIVHPPERRRPSGRQKKIRKRSSLEGPETRVCTNCGEFGHNRITCTKPRQAPSISKSSSSVGQKPLVCRQPACGRCGVLEHNI</sequence>
<dbReference type="Pfam" id="PF03108">
    <property type="entry name" value="DBD_Tnp_Mut"/>
    <property type="match status" value="1"/>
</dbReference>
<dbReference type="Proteomes" id="UP001168877">
    <property type="component" value="Unassembled WGS sequence"/>
</dbReference>
<evidence type="ECO:0000256" key="1">
    <source>
        <dbReference type="SAM" id="MobiDB-lite"/>
    </source>
</evidence>
<feature type="domain" description="Transposase MuDR plant" evidence="2">
    <location>
        <begin position="150"/>
        <end position="204"/>
    </location>
</feature>
<organism evidence="3 4">
    <name type="scientific">Acer saccharum</name>
    <name type="common">Sugar maple</name>
    <dbReference type="NCBI Taxonomy" id="4024"/>
    <lineage>
        <taxon>Eukaryota</taxon>
        <taxon>Viridiplantae</taxon>
        <taxon>Streptophyta</taxon>
        <taxon>Embryophyta</taxon>
        <taxon>Tracheophyta</taxon>
        <taxon>Spermatophyta</taxon>
        <taxon>Magnoliopsida</taxon>
        <taxon>eudicotyledons</taxon>
        <taxon>Gunneridae</taxon>
        <taxon>Pentapetalae</taxon>
        <taxon>rosids</taxon>
        <taxon>malvids</taxon>
        <taxon>Sapindales</taxon>
        <taxon>Sapindaceae</taxon>
        <taxon>Hippocastanoideae</taxon>
        <taxon>Acereae</taxon>
        <taxon>Acer</taxon>
    </lineage>
</organism>
<name>A0AA39S4D6_ACESA</name>
<dbReference type="EMBL" id="JAUESC010000383">
    <property type="protein sequence ID" value="KAK0585004.1"/>
    <property type="molecule type" value="Genomic_DNA"/>
</dbReference>
<dbReference type="PANTHER" id="PTHR31973:SF195">
    <property type="entry name" value="MUDR FAMILY TRANSPOSASE"/>
    <property type="match status" value="1"/>
</dbReference>
<dbReference type="PANTHER" id="PTHR31973">
    <property type="entry name" value="POLYPROTEIN, PUTATIVE-RELATED"/>
    <property type="match status" value="1"/>
</dbReference>
<protein>
    <recommendedName>
        <fullName evidence="2">Transposase MuDR plant domain-containing protein</fullName>
    </recommendedName>
</protein>
<keyword evidence="4" id="KW-1185">Reference proteome</keyword>
<evidence type="ECO:0000313" key="3">
    <source>
        <dbReference type="EMBL" id="KAK0585004.1"/>
    </source>
</evidence>
<dbReference type="AlphaFoldDB" id="A0AA39S4D6"/>